<evidence type="ECO:0000313" key="8">
    <source>
        <dbReference type="Proteomes" id="UP000660729"/>
    </source>
</evidence>
<proteinExistence type="predicted"/>
<comment type="caution">
    <text evidence="7">The sequence shown here is derived from an EMBL/GenBank/DDBJ whole genome shotgun (WGS) entry which is preliminary data.</text>
</comment>
<dbReference type="EMBL" id="JABCIY010000001">
    <property type="protein sequence ID" value="KAF7198448.1"/>
    <property type="molecule type" value="Genomic_DNA"/>
</dbReference>
<dbReference type="GO" id="GO:0016020">
    <property type="term" value="C:membrane"/>
    <property type="evidence" value="ECO:0007669"/>
    <property type="project" value="UniProtKB-SubCell"/>
</dbReference>
<evidence type="ECO:0000256" key="1">
    <source>
        <dbReference type="ARBA" id="ARBA00004167"/>
    </source>
</evidence>
<feature type="transmembrane region" description="Helical" evidence="6">
    <location>
        <begin position="173"/>
        <end position="197"/>
    </location>
</feature>
<evidence type="ECO:0000256" key="5">
    <source>
        <dbReference type="SAM" id="MobiDB-lite"/>
    </source>
</evidence>
<feature type="region of interest" description="Disordered" evidence="5">
    <location>
        <begin position="255"/>
        <end position="303"/>
    </location>
</feature>
<keyword evidence="4 6" id="KW-0472">Membrane</keyword>
<keyword evidence="2 6" id="KW-0812">Transmembrane</keyword>
<organism evidence="7 8">
    <name type="scientific">Pseudocercospora fuligena</name>
    <dbReference type="NCBI Taxonomy" id="685502"/>
    <lineage>
        <taxon>Eukaryota</taxon>
        <taxon>Fungi</taxon>
        <taxon>Dikarya</taxon>
        <taxon>Ascomycota</taxon>
        <taxon>Pezizomycotina</taxon>
        <taxon>Dothideomycetes</taxon>
        <taxon>Dothideomycetidae</taxon>
        <taxon>Mycosphaerellales</taxon>
        <taxon>Mycosphaerellaceae</taxon>
        <taxon>Pseudocercospora</taxon>
    </lineage>
</organism>
<dbReference type="GO" id="GO:0071944">
    <property type="term" value="C:cell periphery"/>
    <property type="evidence" value="ECO:0007669"/>
    <property type="project" value="UniProtKB-ARBA"/>
</dbReference>
<evidence type="ECO:0000256" key="2">
    <source>
        <dbReference type="ARBA" id="ARBA00022692"/>
    </source>
</evidence>
<feature type="region of interest" description="Disordered" evidence="5">
    <location>
        <begin position="215"/>
        <end position="240"/>
    </location>
</feature>
<dbReference type="PANTHER" id="PTHR15549">
    <property type="entry name" value="PAIRED IMMUNOGLOBULIN-LIKE TYPE 2 RECEPTOR"/>
    <property type="match status" value="1"/>
</dbReference>
<evidence type="ECO:0000256" key="4">
    <source>
        <dbReference type="ARBA" id="ARBA00023136"/>
    </source>
</evidence>
<dbReference type="InterPro" id="IPR051694">
    <property type="entry name" value="Immunoregulatory_rcpt-like"/>
</dbReference>
<dbReference type="Proteomes" id="UP000660729">
    <property type="component" value="Unassembled WGS sequence"/>
</dbReference>
<gene>
    <name evidence="7" type="ORF">HII31_00187</name>
</gene>
<evidence type="ECO:0000256" key="3">
    <source>
        <dbReference type="ARBA" id="ARBA00022989"/>
    </source>
</evidence>
<dbReference type="PANTHER" id="PTHR15549:SF30">
    <property type="entry name" value="MID2 DOMAIN-CONTAINING PROTEIN"/>
    <property type="match status" value="1"/>
</dbReference>
<evidence type="ECO:0000256" key="6">
    <source>
        <dbReference type="SAM" id="Phobius"/>
    </source>
</evidence>
<dbReference type="AlphaFoldDB" id="A0A8H6VN45"/>
<sequence>MAALEVLQAAQLEFVSPAAGGALRYTPGQQVNVSWNTPWDFTNLEVFQGPREDGTFAVNVLGASLPQSETTYLWNSSSLLGSDLSAPFYFRLQKSNLPNDCDTCSANSPSFSVAARDPVTSTAAASTSTMEASPTSASLAAATTAPDVAAAASSYIAAQTAQTHGGLSTGAKLGIGLGVGLGGALLIALLVVALFFMRRRKRRFSKQEPNFDAVDREKNFSETQPQMQEPVPVHSRPQTEYDSRLSGVADSFLTKSSGKTKSYHGPFEFEDEQKGTPRPGSERLFAHPVTPERMPSILKRFRS</sequence>
<keyword evidence="3 6" id="KW-1133">Transmembrane helix</keyword>
<evidence type="ECO:0000313" key="7">
    <source>
        <dbReference type="EMBL" id="KAF7198448.1"/>
    </source>
</evidence>
<accession>A0A8H6VN45</accession>
<keyword evidence="8" id="KW-1185">Reference proteome</keyword>
<name>A0A8H6VN45_9PEZI</name>
<dbReference type="OrthoDB" id="3649161at2759"/>
<feature type="compositionally biased region" description="Basic and acidic residues" evidence="5">
    <location>
        <begin position="272"/>
        <end position="285"/>
    </location>
</feature>
<comment type="subcellular location">
    <subcellularLocation>
        <location evidence="1">Membrane</location>
        <topology evidence="1">Single-pass membrane protein</topology>
    </subcellularLocation>
</comment>
<reference evidence="7" key="1">
    <citation type="submission" date="2020-04" db="EMBL/GenBank/DDBJ databases">
        <title>Draft genome resource of the tomato pathogen Pseudocercospora fuligena.</title>
        <authorList>
            <person name="Zaccaron A."/>
        </authorList>
    </citation>
    <scope>NUCLEOTIDE SEQUENCE</scope>
    <source>
        <strain evidence="7">PF001</strain>
    </source>
</reference>
<protein>
    <submittedName>
        <fullName evidence="7">Uncharacterized protein</fullName>
    </submittedName>
</protein>